<keyword evidence="2" id="KW-1185">Reference proteome</keyword>
<evidence type="ECO:0000313" key="2">
    <source>
        <dbReference type="Proteomes" id="UP000299102"/>
    </source>
</evidence>
<reference evidence="1 2" key="1">
    <citation type="journal article" date="2019" name="Commun. Biol.">
        <title>The bagworm genome reveals a unique fibroin gene that provides high tensile strength.</title>
        <authorList>
            <person name="Kono N."/>
            <person name="Nakamura H."/>
            <person name="Ohtoshi R."/>
            <person name="Tomita M."/>
            <person name="Numata K."/>
            <person name="Arakawa K."/>
        </authorList>
    </citation>
    <scope>NUCLEOTIDE SEQUENCE [LARGE SCALE GENOMIC DNA]</scope>
</reference>
<gene>
    <name evidence="1" type="ORF">EVAR_30713_1</name>
</gene>
<dbReference type="AlphaFoldDB" id="A0A4C1V5T7"/>
<sequence>MQAITPFNTRHPICFYPHSLLLFIERERNRKSFIIYCYIIINIICEPQLASEYYVFGINKAQTRSRARNYGGRRVKTSHRKKTSQNLSILIRLPDNPEITAFRLKSFDGEPENWPIFYETFRSIIHENNDLNDDTVIAGIGDVTSSIEGVVLRLTIRSRYDDSVRFTIQPLV</sequence>
<dbReference type="Proteomes" id="UP000299102">
    <property type="component" value="Unassembled WGS sequence"/>
</dbReference>
<comment type="caution">
    <text evidence="1">The sequence shown here is derived from an EMBL/GenBank/DDBJ whole genome shotgun (WGS) entry which is preliminary data.</text>
</comment>
<evidence type="ECO:0000313" key="1">
    <source>
        <dbReference type="EMBL" id="GBP34161.1"/>
    </source>
</evidence>
<organism evidence="1 2">
    <name type="scientific">Eumeta variegata</name>
    <name type="common">Bagworm moth</name>
    <name type="synonym">Eumeta japonica</name>
    <dbReference type="NCBI Taxonomy" id="151549"/>
    <lineage>
        <taxon>Eukaryota</taxon>
        <taxon>Metazoa</taxon>
        <taxon>Ecdysozoa</taxon>
        <taxon>Arthropoda</taxon>
        <taxon>Hexapoda</taxon>
        <taxon>Insecta</taxon>
        <taxon>Pterygota</taxon>
        <taxon>Neoptera</taxon>
        <taxon>Endopterygota</taxon>
        <taxon>Lepidoptera</taxon>
        <taxon>Glossata</taxon>
        <taxon>Ditrysia</taxon>
        <taxon>Tineoidea</taxon>
        <taxon>Psychidae</taxon>
        <taxon>Oiketicinae</taxon>
        <taxon>Eumeta</taxon>
    </lineage>
</organism>
<accession>A0A4C1V5T7</accession>
<protein>
    <submittedName>
        <fullName evidence="1">Uncharacterized protein</fullName>
    </submittedName>
</protein>
<dbReference type="OrthoDB" id="8194935at2759"/>
<proteinExistence type="predicted"/>
<name>A0A4C1V5T7_EUMVA</name>
<dbReference type="EMBL" id="BGZK01000285">
    <property type="protein sequence ID" value="GBP34161.1"/>
    <property type="molecule type" value="Genomic_DNA"/>
</dbReference>